<organism evidence="2 3">
    <name type="scientific">Corchorus capsularis</name>
    <name type="common">Jute</name>
    <dbReference type="NCBI Taxonomy" id="210143"/>
    <lineage>
        <taxon>Eukaryota</taxon>
        <taxon>Viridiplantae</taxon>
        <taxon>Streptophyta</taxon>
        <taxon>Embryophyta</taxon>
        <taxon>Tracheophyta</taxon>
        <taxon>Spermatophyta</taxon>
        <taxon>Magnoliopsida</taxon>
        <taxon>eudicotyledons</taxon>
        <taxon>Gunneridae</taxon>
        <taxon>Pentapetalae</taxon>
        <taxon>rosids</taxon>
        <taxon>malvids</taxon>
        <taxon>Malvales</taxon>
        <taxon>Malvaceae</taxon>
        <taxon>Grewioideae</taxon>
        <taxon>Apeibeae</taxon>
        <taxon>Corchorus</taxon>
    </lineage>
</organism>
<dbReference type="AlphaFoldDB" id="A0A1R3I1Q1"/>
<comment type="caution">
    <text evidence="2">The sequence shown here is derived from an EMBL/GenBank/DDBJ whole genome shotgun (WGS) entry which is preliminary data.</text>
</comment>
<evidence type="ECO:0000313" key="3">
    <source>
        <dbReference type="Proteomes" id="UP000188268"/>
    </source>
</evidence>
<protein>
    <submittedName>
        <fullName evidence="2">Uncharacterized protein</fullName>
    </submittedName>
</protein>
<evidence type="ECO:0000256" key="1">
    <source>
        <dbReference type="SAM" id="MobiDB-lite"/>
    </source>
</evidence>
<sequence>MGPEGGVGSMSGVRTQTQDSGMVARANEAWLSSWLT</sequence>
<reference evidence="2 3" key="1">
    <citation type="submission" date="2013-09" db="EMBL/GenBank/DDBJ databases">
        <title>Corchorus capsularis genome sequencing.</title>
        <authorList>
            <person name="Alam M."/>
            <person name="Haque M.S."/>
            <person name="Islam M.S."/>
            <person name="Emdad E.M."/>
            <person name="Islam M.M."/>
            <person name="Ahmed B."/>
            <person name="Halim A."/>
            <person name="Hossen Q.M.M."/>
            <person name="Hossain M.Z."/>
            <person name="Ahmed R."/>
            <person name="Khan M.M."/>
            <person name="Islam R."/>
            <person name="Rashid M.M."/>
            <person name="Khan S.A."/>
            <person name="Rahman M.S."/>
            <person name="Alam M."/>
        </authorList>
    </citation>
    <scope>NUCLEOTIDE SEQUENCE [LARGE SCALE GENOMIC DNA]</scope>
    <source>
        <strain evidence="3">cv. CVL-1</strain>
        <tissue evidence="2">Whole seedling</tissue>
    </source>
</reference>
<gene>
    <name evidence="2" type="ORF">CCACVL1_15616</name>
</gene>
<proteinExistence type="predicted"/>
<name>A0A1R3I1Q1_COCAP</name>
<keyword evidence="3" id="KW-1185">Reference proteome</keyword>
<dbReference type="EMBL" id="AWWV01010870">
    <property type="protein sequence ID" value="OMO76517.1"/>
    <property type="molecule type" value="Genomic_DNA"/>
</dbReference>
<accession>A0A1R3I1Q1</accession>
<dbReference type="Gramene" id="OMO76517">
    <property type="protein sequence ID" value="OMO76517"/>
    <property type="gene ID" value="CCACVL1_15616"/>
</dbReference>
<evidence type="ECO:0000313" key="2">
    <source>
        <dbReference type="EMBL" id="OMO76517.1"/>
    </source>
</evidence>
<feature type="region of interest" description="Disordered" evidence="1">
    <location>
        <begin position="1"/>
        <end position="23"/>
    </location>
</feature>
<dbReference type="Proteomes" id="UP000188268">
    <property type="component" value="Unassembled WGS sequence"/>
</dbReference>